<protein>
    <submittedName>
        <fullName evidence="8">Asparaginyl-tRNA synthetase</fullName>
        <ecNumber evidence="8">6.1.1.22</ecNumber>
    </submittedName>
</protein>
<dbReference type="GO" id="GO:0005524">
    <property type="term" value="F:ATP binding"/>
    <property type="evidence" value="ECO:0007669"/>
    <property type="project" value="UniProtKB-KW"/>
</dbReference>
<keyword evidence="2" id="KW-0547">Nucleotide-binding</keyword>
<sequence length="619" mass="66683">MGRYMPMLGAVRTQLGGSSLPAARLRARCCCAQQRQVATSSDASALPITLRALLDTQEGAVDISKPRHVHAWVRSVRSHRKVSFLTLTDGTLSGDEVLQAVVPTEMLSTSAPEKTGGGKLGAKSSDGSTSNVTPGAAVKLLGELVPSKGAGQKMELKVHALDVLGSCEAATYPLATPQQLTQETLRRLAHLRARTSKFAAILRSRHALLQGLESWFDDQDFLRVTTPIMTSSDCEGAGEVFQVVADSDVSQPHTVAGVGKHEAGQIPTSRDSSSFFSGSPSFLTVSSQLHLEAITALSHPRTYTIAPAFRAERSATSRHLSEFWMCEAEVAWLDVQEASGRKALEQTMMVCEQSVRSALRTALGDASSGTISSTRGGDLEYLHKLDGANSEMDDGPVASLRHFASPDTTPWPRITYAEAIQLLKSQHKSSSSGFFSIEPVYGDGLASEHEKWLASGDGLWKQRQDSAKAKHGGPVFVTNFPAAVKAFYMRANPKFPGEEAETVACFDLLVPRVGELAGGSVREERERILEERMRKMGLSSEVDETSQSSSQTSASPTDEGDASVPTQGLEWYTRDLRRYGGAPHGGFGIGIERLVSWVTGVESVKDCIPFPRTTGAVRF</sequence>
<dbReference type="PROSITE" id="PS50862">
    <property type="entry name" value="AA_TRNA_LIGASE_II"/>
    <property type="match status" value="1"/>
</dbReference>
<dbReference type="PRINTS" id="PR01042">
    <property type="entry name" value="TRNASYNTHASP"/>
</dbReference>
<evidence type="ECO:0000259" key="7">
    <source>
        <dbReference type="PROSITE" id="PS50862"/>
    </source>
</evidence>
<keyword evidence="4" id="KW-0648">Protein biosynthesis</keyword>
<feature type="region of interest" description="Disordered" evidence="6">
    <location>
        <begin position="109"/>
        <end position="131"/>
    </location>
</feature>
<dbReference type="GO" id="GO:0004816">
    <property type="term" value="F:asparagine-tRNA ligase activity"/>
    <property type="evidence" value="ECO:0007669"/>
    <property type="project" value="UniProtKB-EC"/>
</dbReference>
<dbReference type="InterPro" id="IPR004364">
    <property type="entry name" value="Aa-tRNA-synt_II"/>
</dbReference>
<keyword evidence="9" id="KW-1185">Reference proteome</keyword>
<evidence type="ECO:0000256" key="5">
    <source>
        <dbReference type="ARBA" id="ARBA00023146"/>
    </source>
</evidence>
<evidence type="ECO:0000313" key="9">
    <source>
        <dbReference type="Proteomes" id="UP001176517"/>
    </source>
</evidence>
<dbReference type="Proteomes" id="UP001176517">
    <property type="component" value="Unassembled WGS sequence"/>
</dbReference>
<dbReference type="CDD" id="cd04318">
    <property type="entry name" value="EcAsnRS_like_N"/>
    <property type="match status" value="1"/>
</dbReference>
<keyword evidence="1 8" id="KW-0436">Ligase</keyword>
<dbReference type="PANTHER" id="PTHR22594">
    <property type="entry name" value="ASPARTYL/LYSYL-TRNA SYNTHETASE"/>
    <property type="match status" value="1"/>
</dbReference>
<reference evidence="8" key="1">
    <citation type="journal article" date="2023" name="PhytoFront">
        <title>Draft Genome Resources of Seven Strains of Tilletia horrida, Causal Agent of Kernel Smut of Rice.</title>
        <authorList>
            <person name="Khanal S."/>
            <person name="Antony Babu S."/>
            <person name="Zhou X.G."/>
        </authorList>
    </citation>
    <scope>NUCLEOTIDE SEQUENCE</scope>
    <source>
        <strain evidence="8">TX6</strain>
    </source>
</reference>
<dbReference type="Pfam" id="PF00152">
    <property type="entry name" value="tRNA-synt_2"/>
    <property type="match status" value="1"/>
</dbReference>
<gene>
    <name evidence="8" type="primary">SLM5_1</name>
    <name evidence="8" type="ORF">OC846_003797</name>
</gene>
<dbReference type="InterPro" id="IPR002312">
    <property type="entry name" value="Asp/Asn-tRNA-synth_IIb"/>
</dbReference>
<dbReference type="AlphaFoldDB" id="A0AAN6GPG1"/>
<dbReference type="PANTHER" id="PTHR22594:SF34">
    <property type="entry name" value="ASPARAGINE--TRNA LIGASE, MITOCHONDRIAL-RELATED"/>
    <property type="match status" value="1"/>
</dbReference>
<comment type="caution">
    <text evidence="8">The sequence shown here is derived from an EMBL/GenBank/DDBJ whole genome shotgun (WGS) entry which is preliminary data.</text>
</comment>
<dbReference type="InterPro" id="IPR045864">
    <property type="entry name" value="aa-tRNA-synth_II/BPL/LPL"/>
</dbReference>
<evidence type="ECO:0000313" key="8">
    <source>
        <dbReference type="EMBL" id="KAK0550088.1"/>
    </source>
</evidence>
<evidence type="ECO:0000256" key="6">
    <source>
        <dbReference type="SAM" id="MobiDB-lite"/>
    </source>
</evidence>
<keyword evidence="3" id="KW-0067">ATP-binding</keyword>
<feature type="domain" description="Aminoacyl-transfer RNA synthetases class-II family profile" evidence="7">
    <location>
        <begin position="301"/>
        <end position="609"/>
    </location>
</feature>
<dbReference type="SUPFAM" id="SSF50249">
    <property type="entry name" value="Nucleic acid-binding proteins"/>
    <property type="match status" value="1"/>
</dbReference>
<evidence type="ECO:0000256" key="4">
    <source>
        <dbReference type="ARBA" id="ARBA00022917"/>
    </source>
</evidence>
<dbReference type="GO" id="GO:0005739">
    <property type="term" value="C:mitochondrion"/>
    <property type="evidence" value="ECO:0007669"/>
    <property type="project" value="TreeGrafter"/>
</dbReference>
<evidence type="ECO:0000256" key="1">
    <source>
        <dbReference type="ARBA" id="ARBA00022598"/>
    </source>
</evidence>
<accession>A0AAN6GPG1</accession>
<name>A0AAN6GPG1_9BASI</name>
<dbReference type="EC" id="6.1.1.22" evidence="8"/>
<evidence type="ECO:0000256" key="2">
    <source>
        <dbReference type="ARBA" id="ARBA00022741"/>
    </source>
</evidence>
<dbReference type="EMBL" id="JAPDMZ010000099">
    <property type="protein sequence ID" value="KAK0550088.1"/>
    <property type="molecule type" value="Genomic_DNA"/>
</dbReference>
<keyword evidence="5" id="KW-0030">Aminoacyl-tRNA synthetase</keyword>
<feature type="region of interest" description="Disordered" evidence="6">
    <location>
        <begin position="534"/>
        <end position="567"/>
    </location>
</feature>
<organism evidence="8 9">
    <name type="scientific">Tilletia horrida</name>
    <dbReference type="NCBI Taxonomy" id="155126"/>
    <lineage>
        <taxon>Eukaryota</taxon>
        <taxon>Fungi</taxon>
        <taxon>Dikarya</taxon>
        <taxon>Basidiomycota</taxon>
        <taxon>Ustilaginomycotina</taxon>
        <taxon>Exobasidiomycetes</taxon>
        <taxon>Tilletiales</taxon>
        <taxon>Tilletiaceae</taxon>
        <taxon>Tilletia</taxon>
    </lineage>
</organism>
<proteinExistence type="predicted"/>
<dbReference type="SUPFAM" id="SSF55681">
    <property type="entry name" value="Class II aaRS and biotin synthetases"/>
    <property type="match status" value="1"/>
</dbReference>
<feature type="compositionally biased region" description="Low complexity" evidence="6">
    <location>
        <begin position="545"/>
        <end position="557"/>
    </location>
</feature>
<dbReference type="InterPro" id="IPR012340">
    <property type="entry name" value="NA-bd_OB-fold"/>
</dbReference>
<evidence type="ECO:0000256" key="3">
    <source>
        <dbReference type="ARBA" id="ARBA00022840"/>
    </source>
</evidence>
<dbReference type="Gene3D" id="2.40.50.140">
    <property type="entry name" value="Nucleic acid-binding proteins"/>
    <property type="match status" value="1"/>
</dbReference>
<dbReference type="Gene3D" id="3.30.930.10">
    <property type="entry name" value="Bira Bifunctional Protein, Domain 2"/>
    <property type="match status" value="1"/>
</dbReference>
<dbReference type="InterPro" id="IPR006195">
    <property type="entry name" value="aa-tRNA-synth_II"/>
</dbReference>
<dbReference type="GO" id="GO:0006421">
    <property type="term" value="P:asparaginyl-tRNA aminoacylation"/>
    <property type="evidence" value="ECO:0007669"/>
    <property type="project" value="TreeGrafter"/>
</dbReference>